<dbReference type="OrthoDB" id="9759709at2"/>
<dbReference type="SMART" id="SM00640">
    <property type="entry name" value="Glyco_32"/>
    <property type="match status" value="1"/>
</dbReference>
<dbReference type="InterPro" id="IPR051214">
    <property type="entry name" value="GH32_Enzymes"/>
</dbReference>
<dbReference type="Gene3D" id="2.60.120.560">
    <property type="entry name" value="Exo-inulinase, domain 1"/>
    <property type="match status" value="1"/>
</dbReference>
<dbReference type="EC" id="3.2.1.26" evidence="3 8"/>
<dbReference type="InterPro" id="IPR013189">
    <property type="entry name" value="Glyco_hydro_32_C"/>
</dbReference>
<comment type="function">
    <text evidence="9">Enables the bacterium to metabolize sucrose as a sole carbon source.</text>
</comment>
<dbReference type="Proteomes" id="UP000321736">
    <property type="component" value="Unassembled WGS sequence"/>
</dbReference>
<name>A0A239TIF5_9STAP</name>
<evidence type="ECO:0000256" key="6">
    <source>
        <dbReference type="ARBA" id="ARBA00023295"/>
    </source>
</evidence>
<evidence type="ECO:0000256" key="7">
    <source>
        <dbReference type="ARBA" id="ARBA00033367"/>
    </source>
</evidence>
<dbReference type="PANTHER" id="PTHR43101">
    <property type="entry name" value="BETA-FRUCTOSIDASE"/>
    <property type="match status" value="1"/>
</dbReference>
<dbReference type="InterPro" id="IPR013148">
    <property type="entry name" value="Glyco_hydro_32_N"/>
</dbReference>
<comment type="similarity">
    <text evidence="2 8">Belongs to the glycosyl hydrolase 32 family.</text>
</comment>
<keyword evidence="9" id="KW-0963">Cytoplasm</keyword>
<comment type="caution">
    <text evidence="12">The sequence shown here is derived from an EMBL/GenBank/DDBJ whole genome shotgun (WGS) entry which is preliminary data.</text>
</comment>
<dbReference type="InterPro" id="IPR013320">
    <property type="entry name" value="ConA-like_dom_sf"/>
</dbReference>
<dbReference type="RefSeq" id="WP_095103165.1">
    <property type="nucleotide sequence ID" value="NZ_BKAR01000011.1"/>
</dbReference>
<feature type="domain" description="Glycosyl hydrolase family 32 C-terminal" evidence="11">
    <location>
        <begin position="364"/>
        <end position="483"/>
    </location>
</feature>
<dbReference type="SUPFAM" id="SSF75005">
    <property type="entry name" value="Arabinanase/levansucrase/invertase"/>
    <property type="match status" value="1"/>
</dbReference>
<dbReference type="Pfam" id="PF08244">
    <property type="entry name" value="Glyco_hydro_32C"/>
    <property type="match status" value="1"/>
</dbReference>
<evidence type="ECO:0000313" key="12">
    <source>
        <dbReference type="EMBL" id="GEP84528.1"/>
    </source>
</evidence>
<evidence type="ECO:0000256" key="1">
    <source>
        <dbReference type="ARBA" id="ARBA00004914"/>
    </source>
</evidence>
<dbReference type="EMBL" id="BKAR01000011">
    <property type="protein sequence ID" value="GEP84528.1"/>
    <property type="molecule type" value="Genomic_DNA"/>
</dbReference>
<dbReference type="InterPro" id="IPR018053">
    <property type="entry name" value="Glyco_hydro_32_AS"/>
</dbReference>
<feature type="domain" description="Glycosyl hydrolase family 32 N-terminal" evidence="10">
    <location>
        <begin position="37"/>
        <end position="334"/>
    </location>
</feature>
<evidence type="ECO:0000256" key="5">
    <source>
        <dbReference type="ARBA" id="ARBA00022801"/>
    </source>
</evidence>
<dbReference type="PANTHER" id="PTHR43101:SF1">
    <property type="entry name" value="BETA-FRUCTOSIDASE"/>
    <property type="match status" value="1"/>
</dbReference>
<evidence type="ECO:0000256" key="3">
    <source>
        <dbReference type="ARBA" id="ARBA00012758"/>
    </source>
</evidence>
<comment type="catalytic activity">
    <reaction evidence="8">
        <text>Hydrolysis of terminal non-reducing beta-D-fructofuranoside residues in beta-D-fructofuranosides.</text>
        <dbReference type="EC" id="3.2.1.26"/>
    </reaction>
</comment>
<accession>A0A239TIF5</accession>
<proteinExistence type="inferred from homology"/>
<evidence type="ECO:0000259" key="11">
    <source>
        <dbReference type="Pfam" id="PF08244"/>
    </source>
</evidence>
<dbReference type="InterPro" id="IPR006232">
    <property type="entry name" value="Suc6P_hydrolase"/>
</dbReference>
<dbReference type="InterPro" id="IPR001362">
    <property type="entry name" value="Glyco_hydro_32"/>
</dbReference>
<dbReference type="GO" id="GO:0005737">
    <property type="term" value="C:cytoplasm"/>
    <property type="evidence" value="ECO:0007669"/>
    <property type="project" value="UniProtKB-SubCell"/>
</dbReference>
<organism evidence="12 13">
    <name type="scientific">Staphylococcus piscifermentans</name>
    <dbReference type="NCBI Taxonomy" id="70258"/>
    <lineage>
        <taxon>Bacteria</taxon>
        <taxon>Bacillati</taxon>
        <taxon>Bacillota</taxon>
        <taxon>Bacilli</taxon>
        <taxon>Bacillales</taxon>
        <taxon>Staphylococcaceae</taxon>
        <taxon>Staphylococcus</taxon>
    </lineage>
</organism>
<dbReference type="Gene3D" id="2.115.10.20">
    <property type="entry name" value="Glycosyl hydrolase domain, family 43"/>
    <property type="match status" value="1"/>
</dbReference>
<evidence type="ECO:0000313" key="13">
    <source>
        <dbReference type="Proteomes" id="UP000321736"/>
    </source>
</evidence>
<protein>
    <recommendedName>
        <fullName evidence="4 8">Sucrose-6-phosphate hydrolase</fullName>
        <ecNumber evidence="3 8">3.2.1.26</ecNumber>
    </recommendedName>
    <alternativeName>
        <fullName evidence="7 9">Invertase</fullName>
    </alternativeName>
</protein>
<dbReference type="InterPro" id="IPR023296">
    <property type="entry name" value="Glyco_hydro_beta-prop_sf"/>
</dbReference>
<comment type="subcellular location">
    <subcellularLocation>
        <location evidence="9">Cytoplasm</location>
    </subcellularLocation>
</comment>
<gene>
    <name evidence="12" type="ORF">SPI02_11130</name>
</gene>
<comment type="pathway">
    <text evidence="1 9">Glycan biosynthesis; sucrose metabolism.</text>
</comment>
<dbReference type="NCBIfam" id="TIGR01322">
    <property type="entry name" value="scrB_fam"/>
    <property type="match status" value="1"/>
</dbReference>
<keyword evidence="5 8" id="KW-0378">Hydrolase</keyword>
<dbReference type="SUPFAM" id="SSF49899">
    <property type="entry name" value="Concanavalin A-like lectins/glucanases"/>
    <property type="match status" value="1"/>
</dbReference>
<reference evidence="12 13" key="1">
    <citation type="submission" date="2019-07" db="EMBL/GenBank/DDBJ databases">
        <title>Whole genome shotgun sequence of Staphylococcus piscifermentans NBRC 109625.</title>
        <authorList>
            <person name="Hosoyama A."/>
            <person name="Uohara A."/>
            <person name="Ohji S."/>
            <person name="Ichikawa N."/>
        </authorList>
    </citation>
    <scope>NUCLEOTIDE SEQUENCE [LARGE SCALE GENOMIC DNA]</scope>
    <source>
        <strain evidence="12 13">NBRC 109625</strain>
    </source>
</reference>
<dbReference type="AlphaFoldDB" id="A0A239TIF5"/>
<sequence>MEWTREDRYKGLDFISEEKYTQMVRRVEKSPWRQYYHIQPVTGLLNDPNGFIYYKGKYHLFYQWFPLGPVHGLKYWYHVSSEDLATFKNEGPVIYPDTLYDSHGAYSGSSIQIDDKLYVFYTGNHRTKDWKRVPYQVYAQLNNDFQIIKKVPFISGPPSGYTEHVRDPKIWKNQDKYYLVVGAQNDNKKGRALIYQSKELFEFNLLGEINTGLNEFGYMWECPDIFRIEDKEVFLFCPQGLEKEGNKYNNIYQSGYLVGNFNYDTLKISHDGFNELDNGFDFYAPQTTLSADGDRILIGWMGLPDTEYPTDQYEWAHCMTLPRILSIEKNQLKQRIHPDIFKLRDKGIKETFKLRNNSREWDLIEPGRLEIDFSIKDNSSERITILLANKVGESIEIDIDFIKNIFQLNRLNSGQLPSNQDDQRRSVDLGEVFSNMQVFIDNSSIEIFINDGSKVMSSRVFPQIPYSQCQIKVEKGNADLEVNQYKLKEG</sequence>
<keyword evidence="6 8" id="KW-0326">Glycosidase</keyword>
<dbReference type="CDD" id="cd18623">
    <property type="entry name" value="GH32_ScrB-like"/>
    <property type="match status" value="1"/>
</dbReference>
<dbReference type="GO" id="GO:0005985">
    <property type="term" value="P:sucrose metabolic process"/>
    <property type="evidence" value="ECO:0007669"/>
    <property type="project" value="UniProtKB-UniPathway"/>
</dbReference>
<evidence type="ECO:0000256" key="8">
    <source>
        <dbReference type="RuleBase" id="RU362110"/>
    </source>
</evidence>
<evidence type="ECO:0000256" key="9">
    <source>
        <dbReference type="RuleBase" id="RU365015"/>
    </source>
</evidence>
<dbReference type="PROSITE" id="PS00609">
    <property type="entry name" value="GLYCOSYL_HYDROL_F32"/>
    <property type="match status" value="1"/>
</dbReference>
<dbReference type="Pfam" id="PF00251">
    <property type="entry name" value="Glyco_hydro_32N"/>
    <property type="match status" value="1"/>
</dbReference>
<evidence type="ECO:0000256" key="2">
    <source>
        <dbReference type="ARBA" id="ARBA00009902"/>
    </source>
</evidence>
<evidence type="ECO:0000256" key="4">
    <source>
        <dbReference type="ARBA" id="ARBA00019623"/>
    </source>
</evidence>
<evidence type="ECO:0000259" key="10">
    <source>
        <dbReference type="Pfam" id="PF00251"/>
    </source>
</evidence>
<dbReference type="GO" id="GO:0004564">
    <property type="term" value="F:beta-fructofuranosidase activity"/>
    <property type="evidence" value="ECO:0007669"/>
    <property type="project" value="UniProtKB-EC"/>
</dbReference>
<dbReference type="UniPathway" id="UPA00238"/>
<keyword evidence="9" id="KW-0119">Carbohydrate metabolism</keyword>
<keyword evidence="13" id="KW-1185">Reference proteome</keyword>